<gene>
    <name evidence="2" type="primary">LOC113795121</name>
</gene>
<evidence type="ECO:0000313" key="1">
    <source>
        <dbReference type="Proteomes" id="UP000515146"/>
    </source>
</evidence>
<reference evidence="2" key="1">
    <citation type="submission" date="2025-08" db="UniProtKB">
        <authorList>
            <consortium name="RefSeq"/>
        </authorList>
    </citation>
    <scope>IDENTIFICATION</scope>
    <source>
        <strain evidence="2">Airmid</strain>
    </source>
</reference>
<dbReference type="KEGG" id="dpte:113795121"/>
<organism evidence="1 2">
    <name type="scientific">Dermatophagoides pteronyssinus</name>
    <name type="common">European house dust mite</name>
    <dbReference type="NCBI Taxonomy" id="6956"/>
    <lineage>
        <taxon>Eukaryota</taxon>
        <taxon>Metazoa</taxon>
        <taxon>Ecdysozoa</taxon>
        <taxon>Arthropoda</taxon>
        <taxon>Chelicerata</taxon>
        <taxon>Arachnida</taxon>
        <taxon>Acari</taxon>
        <taxon>Acariformes</taxon>
        <taxon>Sarcoptiformes</taxon>
        <taxon>Astigmata</taxon>
        <taxon>Psoroptidia</taxon>
        <taxon>Analgoidea</taxon>
        <taxon>Pyroglyphidae</taxon>
        <taxon>Dermatophagoidinae</taxon>
        <taxon>Dermatophagoides</taxon>
    </lineage>
</organism>
<dbReference type="OrthoDB" id="2576233at2759"/>
<accession>A0A6P6Y6S5</accession>
<keyword evidence="1" id="KW-1185">Reference proteome</keyword>
<name>A0A6P6Y6S5_DERPT</name>
<dbReference type="Proteomes" id="UP000515146">
    <property type="component" value="Unplaced"/>
</dbReference>
<evidence type="ECO:0000313" key="2">
    <source>
        <dbReference type="RefSeq" id="XP_027201113.1"/>
    </source>
</evidence>
<dbReference type="InParanoid" id="A0A6P6Y6S5"/>
<protein>
    <submittedName>
        <fullName evidence="2">Uncharacterized protein LOC113795121</fullName>
    </submittedName>
</protein>
<sequence>MTENPSDYAIYFHLRKVIFFVFSSSAPCIKELRLAVKKFLCSCHEIGLNTPKVHFISHYPELTEFYGTLSRFSTDKYERVHSYLKNLLSLSKNFLNVPYSLSKRNQMAQPFLHVVDKIYDEGILSSSDFPLRMSTR</sequence>
<proteinExistence type="predicted"/>
<dbReference type="RefSeq" id="XP_027201113.1">
    <property type="nucleotide sequence ID" value="XM_027345312.1"/>
</dbReference>
<dbReference type="AlphaFoldDB" id="A0A6P6Y6S5"/>